<dbReference type="InterPro" id="IPR020568">
    <property type="entry name" value="Ribosomal_Su5_D2-typ_SF"/>
</dbReference>
<dbReference type="SUPFAM" id="SSF52540">
    <property type="entry name" value="P-loop containing nucleoside triphosphate hydrolases"/>
    <property type="match status" value="1"/>
</dbReference>
<dbReference type="Gene3D" id="1.10.8.60">
    <property type="match status" value="1"/>
</dbReference>
<feature type="active site" evidence="2">
    <location>
        <position position="656"/>
    </location>
</feature>
<evidence type="ECO:0000256" key="2">
    <source>
        <dbReference type="PROSITE-ProRule" id="PRU01122"/>
    </source>
</evidence>
<dbReference type="EMBL" id="FPBL01000007">
    <property type="protein sequence ID" value="SFU68773.1"/>
    <property type="molecule type" value="Genomic_DNA"/>
</dbReference>
<dbReference type="EC" id="3.4.21.53" evidence="2"/>
<comment type="similarity">
    <text evidence="2">Belongs to the peptidase S16 family.</text>
</comment>
<dbReference type="SUPFAM" id="SSF54211">
    <property type="entry name" value="Ribosomal protein S5 domain 2-like"/>
    <property type="match status" value="1"/>
</dbReference>
<name>A0A1I7I748_9PROT</name>
<feature type="active site" evidence="2">
    <location>
        <position position="699"/>
    </location>
</feature>
<dbReference type="InterPro" id="IPR046843">
    <property type="entry name" value="LonB_AAA-LID"/>
</dbReference>
<organism evidence="4 5">
    <name type="scientific">Nitrosomonas eutropha</name>
    <dbReference type="NCBI Taxonomy" id="916"/>
    <lineage>
        <taxon>Bacteria</taxon>
        <taxon>Pseudomonadati</taxon>
        <taxon>Pseudomonadota</taxon>
        <taxon>Betaproteobacteria</taxon>
        <taxon>Nitrosomonadales</taxon>
        <taxon>Nitrosomonadaceae</taxon>
        <taxon>Nitrosomonas</taxon>
    </lineage>
</organism>
<proteinExistence type="inferred from homology"/>
<dbReference type="Gene3D" id="3.40.50.300">
    <property type="entry name" value="P-loop containing nucleotide triphosphate hydrolases"/>
    <property type="match status" value="2"/>
</dbReference>
<accession>A0A1I7I748</accession>
<evidence type="ECO:0000313" key="4">
    <source>
        <dbReference type="EMBL" id="SFU68773.1"/>
    </source>
</evidence>
<keyword evidence="2" id="KW-0378">Hydrolase</keyword>
<dbReference type="OrthoDB" id="9758568at2"/>
<dbReference type="InterPro" id="IPR008269">
    <property type="entry name" value="Lon_proteolytic"/>
</dbReference>
<dbReference type="InterPro" id="IPR041699">
    <property type="entry name" value="AAA_32"/>
</dbReference>
<dbReference type="InterPro" id="IPR014721">
    <property type="entry name" value="Ribsml_uS5_D2-typ_fold_subgr"/>
</dbReference>
<dbReference type="GO" id="GO:0004176">
    <property type="term" value="F:ATP-dependent peptidase activity"/>
    <property type="evidence" value="ECO:0007669"/>
    <property type="project" value="UniProtKB-UniRule"/>
</dbReference>
<dbReference type="PROSITE" id="PS51786">
    <property type="entry name" value="LON_PROTEOLYTIC"/>
    <property type="match status" value="1"/>
</dbReference>
<dbReference type="GO" id="GO:0006508">
    <property type="term" value="P:proteolysis"/>
    <property type="evidence" value="ECO:0007669"/>
    <property type="project" value="UniProtKB-KW"/>
</dbReference>
<reference evidence="4 5" key="1">
    <citation type="submission" date="2016-10" db="EMBL/GenBank/DDBJ databases">
        <authorList>
            <person name="de Groot N.N."/>
        </authorList>
    </citation>
    <scope>NUCLEOTIDE SEQUENCE [LARGE SCALE GENOMIC DNA]</scope>
    <source>
        <strain evidence="4 5">Nm24</strain>
    </source>
</reference>
<dbReference type="Pfam" id="PF20436">
    <property type="entry name" value="LonB_AAA-LID"/>
    <property type="match status" value="1"/>
</dbReference>
<dbReference type="InterPro" id="IPR027417">
    <property type="entry name" value="P-loop_NTPase"/>
</dbReference>
<dbReference type="RefSeq" id="WP_074928808.1">
    <property type="nucleotide sequence ID" value="NZ_FPBL01000007.1"/>
</dbReference>
<evidence type="ECO:0000313" key="5">
    <source>
        <dbReference type="Proteomes" id="UP000183926"/>
    </source>
</evidence>
<dbReference type="Proteomes" id="UP000183926">
    <property type="component" value="Unassembled WGS sequence"/>
</dbReference>
<dbReference type="Pfam" id="PF20437">
    <property type="entry name" value="LonC_helical"/>
    <property type="match status" value="1"/>
</dbReference>
<sequence>MPITRLEPCALSLTIDPGSLEFSDTSALINQPLDWIGQERARQATYFGLEMEHPDYNLFVLGETGSGRSSLLRQAMTEVAAGKPVPPDLCYVYNFDVPERPLALHLPAGKGSWLRQQLAQSMSDLSQEIPERLNRDDFKAEAEHIENHFKLEENNYFEKLNTYAESLKFAIRRESGRLVFTLLNESGKPLTEEEILTLPRDRRAALNQDEQALRHEIASYLQKIRMLGQNRDKELTALCRNWIEPLLNQVLDAVPSELDRSFKDYARLERHLNGIKHDILENLDIFQPADIDEEKNPEDLKELFERYRVNIVVDNRDSISAPVVVDDNPSFKSMIGSIGYQSIEGMLVTDFTRIRAGSLLKAHGGFLMLHLDDVLVDTFLWEKICRFLRNHILQIEESWAANAATPVIPIEPESVKIDVRIILIGSREQYYTIQEENPELARRFRVKVDFAASFLASIQAYRALSIFISHLCKQSSLPHFSREAVACVLKTCHRTTEDQKRLSANFSYTEMLVVESALQCKARGNTIVEKRDVTTARQARTLRHNYPDQCAQEAIADGDIVITVHGEKIGQINGLSLIEMGDHSFGIPARITAHTFAGEDGLLNIEREVGMSGPIHDKGVFILQNFLSALFHHNAPLALNASIVFEQEYYGVEGDSASCAELYALLSALSGLPFKQGIAVTGAINQFGEMLPVGGINEKIEGFFRICETAGLDGTQGVLIPDRNCRHLILDDSVINAVSKGMFHIYAIDHMYDGLELLSGFPAGISDDAELREIINYPQDTVLNHAQKALRAYRMACHQQPQRTKIPPKRPSEQPGK</sequence>
<comment type="catalytic activity">
    <reaction evidence="2">
        <text>Hydrolysis of proteins in presence of ATP.</text>
        <dbReference type="EC" id="3.4.21.53"/>
    </reaction>
</comment>
<gene>
    <name evidence="4" type="ORF">SAMN05216339_10790</name>
</gene>
<dbReference type="Pfam" id="PF13654">
    <property type="entry name" value="AAA_32"/>
    <property type="match status" value="1"/>
</dbReference>
<dbReference type="GO" id="GO:0005524">
    <property type="term" value="F:ATP binding"/>
    <property type="evidence" value="ECO:0007669"/>
    <property type="project" value="InterPro"/>
</dbReference>
<dbReference type="Gene3D" id="3.30.230.10">
    <property type="match status" value="1"/>
</dbReference>
<dbReference type="Pfam" id="PF05362">
    <property type="entry name" value="Lon_C"/>
    <property type="match status" value="1"/>
</dbReference>
<protein>
    <recommendedName>
        <fullName evidence="2">endopeptidase La</fullName>
        <ecNumber evidence="2">3.4.21.53</ecNumber>
    </recommendedName>
</protein>
<evidence type="ECO:0000259" key="3">
    <source>
        <dbReference type="PROSITE" id="PS51786"/>
    </source>
</evidence>
<keyword evidence="2" id="KW-0720">Serine protease</keyword>
<dbReference type="PANTHER" id="PTHR10046">
    <property type="entry name" value="ATP DEPENDENT LON PROTEASE FAMILY MEMBER"/>
    <property type="match status" value="1"/>
</dbReference>
<dbReference type="AlphaFoldDB" id="A0A1I7I748"/>
<dbReference type="GO" id="GO:0004252">
    <property type="term" value="F:serine-type endopeptidase activity"/>
    <property type="evidence" value="ECO:0007669"/>
    <property type="project" value="UniProtKB-UniRule"/>
</dbReference>
<evidence type="ECO:0000256" key="1">
    <source>
        <dbReference type="ARBA" id="ARBA00022670"/>
    </source>
</evidence>
<dbReference type="InterPro" id="IPR046844">
    <property type="entry name" value="Lon-like_helical"/>
</dbReference>
<feature type="domain" description="Lon proteolytic" evidence="3">
    <location>
        <begin position="566"/>
        <end position="761"/>
    </location>
</feature>
<dbReference type="GO" id="GO:0030163">
    <property type="term" value="P:protein catabolic process"/>
    <property type="evidence" value="ECO:0007669"/>
    <property type="project" value="InterPro"/>
</dbReference>
<dbReference type="InterPro" id="IPR027065">
    <property type="entry name" value="Lon_Prtase"/>
</dbReference>
<keyword evidence="1 2" id="KW-0645">Protease</keyword>
<dbReference type="PRINTS" id="PR00830">
    <property type="entry name" value="ENDOLAPTASE"/>
</dbReference>